<evidence type="ECO:0000313" key="6">
    <source>
        <dbReference type="Proteomes" id="UP001210865"/>
    </source>
</evidence>
<keyword evidence="2" id="KW-0238">DNA-binding</keyword>
<dbReference type="PROSITE" id="PS01124">
    <property type="entry name" value="HTH_ARAC_FAMILY_2"/>
    <property type="match status" value="1"/>
</dbReference>
<dbReference type="InterPro" id="IPR018060">
    <property type="entry name" value="HTH_AraC"/>
</dbReference>
<dbReference type="InterPro" id="IPR050204">
    <property type="entry name" value="AraC_XylS_family_regulators"/>
</dbReference>
<reference evidence="5 6" key="1">
    <citation type="submission" date="2022-12" db="EMBL/GenBank/DDBJ databases">
        <title>Sphingomonas abieness sp. nov., an endophytic bacterium isolated from Abies koreana.</title>
        <authorList>
            <person name="Jiang L."/>
            <person name="Lee J."/>
        </authorList>
    </citation>
    <scope>NUCLEOTIDE SEQUENCE [LARGE SCALE GENOMIC DNA]</scope>
    <source>
        <strain evidence="6">PAMB 00755</strain>
    </source>
</reference>
<keyword evidence="3" id="KW-0804">Transcription</keyword>
<dbReference type="Pfam" id="PF12833">
    <property type="entry name" value="HTH_18"/>
    <property type="match status" value="1"/>
</dbReference>
<dbReference type="PRINTS" id="PR00032">
    <property type="entry name" value="HTHARAC"/>
</dbReference>
<keyword evidence="1" id="KW-0805">Transcription regulation</keyword>
<accession>A0ABY7NMT3</accession>
<evidence type="ECO:0000259" key="4">
    <source>
        <dbReference type="PROSITE" id="PS01124"/>
    </source>
</evidence>
<dbReference type="Gene3D" id="1.10.10.60">
    <property type="entry name" value="Homeodomain-like"/>
    <property type="match status" value="1"/>
</dbReference>
<dbReference type="SMART" id="SM00342">
    <property type="entry name" value="HTH_ARAC"/>
    <property type="match status" value="1"/>
</dbReference>
<protein>
    <submittedName>
        <fullName evidence="5">Helix-turn-helix domain-containing protein</fullName>
    </submittedName>
</protein>
<sequence>MDPPAWIFSTADLPPDTRNAAWADAMRRLRLPQVTPLGPEPMNGSVTVAVSPMGIQFALVTADAQEIAGRSDEQIEGLWLSMLIDGQGVMRAPEFETPFHPGMILCGITRSASTLTLGRRHRQLFVRLPHPAIAPRLLAHLQASVVVLDASRGMPAVFARLLEATALELATLGADHLRPVEIAVIEFLVAILAADGGARTRGGAEGARAALLHRILQRMETMLGDPELGIGSLAADVGISPRYLRRLFAAEEMNFAATLKARRLERCHADLTSPLHAQLGISAIAFRWGFNDAAHFSRSFRERYGISAREYRRDVVK</sequence>
<evidence type="ECO:0000313" key="5">
    <source>
        <dbReference type="EMBL" id="WBO21958.1"/>
    </source>
</evidence>
<evidence type="ECO:0000256" key="2">
    <source>
        <dbReference type="ARBA" id="ARBA00023125"/>
    </source>
</evidence>
<organism evidence="5 6">
    <name type="scientific">Sphingomonas abietis</name>
    <dbReference type="NCBI Taxonomy" id="3012344"/>
    <lineage>
        <taxon>Bacteria</taxon>
        <taxon>Pseudomonadati</taxon>
        <taxon>Pseudomonadota</taxon>
        <taxon>Alphaproteobacteria</taxon>
        <taxon>Sphingomonadales</taxon>
        <taxon>Sphingomonadaceae</taxon>
        <taxon>Sphingomonas</taxon>
    </lineage>
</organism>
<keyword evidence="6" id="KW-1185">Reference proteome</keyword>
<dbReference type="SUPFAM" id="SSF46689">
    <property type="entry name" value="Homeodomain-like"/>
    <property type="match status" value="1"/>
</dbReference>
<dbReference type="RefSeq" id="WP_270076606.1">
    <property type="nucleotide sequence ID" value="NZ_CP115174.1"/>
</dbReference>
<dbReference type="EMBL" id="CP115174">
    <property type="protein sequence ID" value="WBO21958.1"/>
    <property type="molecule type" value="Genomic_DNA"/>
</dbReference>
<dbReference type="Proteomes" id="UP001210865">
    <property type="component" value="Chromosome"/>
</dbReference>
<proteinExistence type="predicted"/>
<dbReference type="InterPro" id="IPR009057">
    <property type="entry name" value="Homeodomain-like_sf"/>
</dbReference>
<dbReference type="PANTHER" id="PTHR46796">
    <property type="entry name" value="HTH-TYPE TRANSCRIPTIONAL ACTIVATOR RHAS-RELATED"/>
    <property type="match status" value="1"/>
</dbReference>
<gene>
    <name evidence="5" type="ORF">PBT88_17610</name>
</gene>
<feature type="domain" description="HTH araC/xylS-type" evidence="4">
    <location>
        <begin position="213"/>
        <end position="314"/>
    </location>
</feature>
<evidence type="ECO:0000256" key="1">
    <source>
        <dbReference type="ARBA" id="ARBA00023015"/>
    </source>
</evidence>
<name>A0ABY7NMT3_9SPHN</name>
<evidence type="ECO:0000256" key="3">
    <source>
        <dbReference type="ARBA" id="ARBA00023163"/>
    </source>
</evidence>
<dbReference type="PANTHER" id="PTHR46796:SF6">
    <property type="entry name" value="ARAC SUBFAMILY"/>
    <property type="match status" value="1"/>
</dbReference>
<dbReference type="InterPro" id="IPR020449">
    <property type="entry name" value="Tscrpt_reg_AraC-type_HTH"/>
</dbReference>